<evidence type="ECO:0000256" key="13">
    <source>
        <dbReference type="SAM" id="SignalP"/>
    </source>
</evidence>
<dbReference type="InterPro" id="IPR003961">
    <property type="entry name" value="FN3_dom"/>
</dbReference>
<dbReference type="SMART" id="SM00060">
    <property type="entry name" value="FN3"/>
    <property type="match status" value="1"/>
</dbReference>
<keyword evidence="9" id="KW-0325">Glycoprotein</keyword>
<dbReference type="GO" id="GO:0009897">
    <property type="term" value="C:external side of plasma membrane"/>
    <property type="evidence" value="ECO:0007669"/>
    <property type="project" value="TreeGrafter"/>
</dbReference>
<feature type="compositionally biased region" description="Acidic residues" evidence="11">
    <location>
        <begin position="128"/>
        <end position="138"/>
    </location>
</feature>
<evidence type="ECO:0000256" key="9">
    <source>
        <dbReference type="ARBA" id="ARBA00023180"/>
    </source>
</evidence>
<dbReference type="PROSITE" id="PS50853">
    <property type="entry name" value="FN3"/>
    <property type="match status" value="1"/>
</dbReference>
<comment type="similarity">
    <text evidence="2">Belongs to the type I cytokine receptor family. Type 3 subfamily.</text>
</comment>
<proteinExistence type="inferred from homology"/>
<dbReference type="InterPro" id="IPR003530">
    <property type="entry name" value="Hematopoietin_rcpt_L_F3_CS"/>
</dbReference>
<dbReference type="InterPro" id="IPR013783">
    <property type="entry name" value="Ig-like_fold"/>
</dbReference>
<dbReference type="CDD" id="cd00096">
    <property type="entry name" value="Ig"/>
    <property type="match status" value="1"/>
</dbReference>
<evidence type="ECO:0000256" key="12">
    <source>
        <dbReference type="SAM" id="Phobius"/>
    </source>
</evidence>
<dbReference type="SMART" id="SM00409">
    <property type="entry name" value="IG"/>
    <property type="match status" value="1"/>
</dbReference>
<dbReference type="GO" id="GO:0004896">
    <property type="term" value="F:cytokine receptor activity"/>
    <property type="evidence" value="ECO:0007669"/>
    <property type="project" value="InterPro"/>
</dbReference>
<dbReference type="SUPFAM" id="SSF49265">
    <property type="entry name" value="Fibronectin type III"/>
    <property type="match status" value="2"/>
</dbReference>
<dbReference type="InterPro" id="IPR036179">
    <property type="entry name" value="Ig-like_dom_sf"/>
</dbReference>
<feature type="compositionally biased region" description="Acidic residues" evidence="11">
    <location>
        <begin position="525"/>
        <end position="535"/>
    </location>
</feature>
<dbReference type="Pfam" id="PF09240">
    <property type="entry name" value="IL6Ra-bind"/>
    <property type="match status" value="1"/>
</dbReference>
<keyword evidence="3 12" id="KW-0812">Transmembrane</keyword>
<protein>
    <submittedName>
        <fullName evidence="16">Interleukin-6 receptor subunit alpha isoform X1</fullName>
    </submittedName>
</protein>
<feature type="region of interest" description="Disordered" evidence="11">
    <location>
        <begin position="518"/>
        <end position="539"/>
    </location>
</feature>
<evidence type="ECO:0000256" key="3">
    <source>
        <dbReference type="ARBA" id="ARBA00022692"/>
    </source>
</evidence>
<keyword evidence="4 13" id="KW-0732">Signal</keyword>
<dbReference type="InParanoid" id="A0A6P7KNP6"/>
<gene>
    <name evidence="16" type="primary">il6r</name>
</gene>
<feature type="compositionally biased region" description="Low complexity" evidence="11">
    <location>
        <begin position="64"/>
        <end position="73"/>
    </location>
</feature>
<keyword evidence="6 12" id="KW-0472">Membrane</keyword>
<comment type="subcellular location">
    <subcellularLocation>
        <location evidence="1">Membrane</location>
        <topology evidence="1">Single-pass type I membrane protein</topology>
    </subcellularLocation>
</comment>
<evidence type="ECO:0000256" key="2">
    <source>
        <dbReference type="ARBA" id="ARBA00010890"/>
    </source>
</evidence>
<evidence type="ECO:0000256" key="8">
    <source>
        <dbReference type="ARBA" id="ARBA00023170"/>
    </source>
</evidence>
<keyword evidence="10" id="KW-0393">Immunoglobulin domain</keyword>
<dbReference type="InterPro" id="IPR003599">
    <property type="entry name" value="Ig_sub"/>
</dbReference>
<dbReference type="Proteomes" id="UP000515150">
    <property type="component" value="Chromosome 16"/>
</dbReference>
<dbReference type="KEGG" id="bspl:114842639"/>
<evidence type="ECO:0000313" key="15">
    <source>
        <dbReference type="Proteomes" id="UP000515150"/>
    </source>
</evidence>
<feature type="domain" description="Fibronectin type-III" evidence="14">
    <location>
        <begin position="312"/>
        <end position="414"/>
    </location>
</feature>
<dbReference type="OrthoDB" id="8634471at2759"/>
<dbReference type="RefSeq" id="XP_028984183.1">
    <property type="nucleotide sequence ID" value="XM_029128350.3"/>
</dbReference>
<evidence type="ECO:0000259" key="14">
    <source>
        <dbReference type="PROSITE" id="PS50853"/>
    </source>
</evidence>
<dbReference type="SUPFAM" id="SSF48726">
    <property type="entry name" value="Immunoglobulin"/>
    <property type="match status" value="1"/>
</dbReference>
<dbReference type="AlphaFoldDB" id="A0A6P7KNP6"/>
<evidence type="ECO:0000256" key="7">
    <source>
        <dbReference type="ARBA" id="ARBA00023157"/>
    </source>
</evidence>
<dbReference type="Gene3D" id="2.60.40.10">
    <property type="entry name" value="Immunoglobulins"/>
    <property type="match status" value="2"/>
</dbReference>
<name>A0A6P7KNP6_BETSP</name>
<evidence type="ECO:0000256" key="1">
    <source>
        <dbReference type="ARBA" id="ARBA00004479"/>
    </source>
</evidence>
<keyword evidence="8 16" id="KW-0675">Receptor</keyword>
<dbReference type="GeneID" id="114842639"/>
<feature type="region of interest" description="Disordered" evidence="11">
    <location>
        <begin position="64"/>
        <end position="150"/>
    </location>
</feature>
<evidence type="ECO:0000256" key="10">
    <source>
        <dbReference type="ARBA" id="ARBA00023319"/>
    </source>
</evidence>
<evidence type="ECO:0000256" key="5">
    <source>
        <dbReference type="ARBA" id="ARBA00022989"/>
    </source>
</evidence>
<evidence type="ECO:0000256" key="11">
    <source>
        <dbReference type="SAM" id="MobiDB-lite"/>
    </source>
</evidence>
<keyword evidence="5 12" id="KW-1133">Transmembrane helix</keyword>
<feature type="compositionally biased region" description="Basic and acidic residues" evidence="11">
    <location>
        <begin position="116"/>
        <end position="127"/>
    </location>
</feature>
<evidence type="ECO:0000256" key="4">
    <source>
        <dbReference type="ARBA" id="ARBA00022729"/>
    </source>
</evidence>
<evidence type="ECO:0000256" key="6">
    <source>
        <dbReference type="ARBA" id="ARBA00023136"/>
    </source>
</evidence>
<evidence type="ECO:0000313" key="16">
    <source>
        <dbReference type="RefSeq" id="XP_028984183.1"/>
    </source>
</evidence>
<dbReference type="CDD" id="cd00063">
    <property type="entry name" value="FN3"/>
    <property type="match status" value="1"/>
</dbReference>
<organism evidence="15 16">
    <name type="scientific">Betta splendens</name>
    <name type="common">Siamese fighting fish</name>
    <dbReference type="NCBI Taxonomy" id="158456"/>
    <lineage>
        <taxon>Eukaryota</taxon>
        <taxon>Metazoa</taxon>
        <taxon>Chordata</taxon>
        <taxon>Craniata</taxon>
        <taxon>Vertebrata</taxon>
        <taxon>Euteleostomi</taxon>
        <taxon>Actinopterygii</taxon>
        <taxon>Neopterygii</taxon>
        <taxon>Teleostei</taxon>
        <taxon>Neoteleostei</taxon>
        <taxon>Acanthomorphata</taxon>
        <taxon>Anabantaria</taxon>
        <taxon>Anabantiformes</taxon>
        <taxon>Anabantoidei</taxon>
        <taxon>Osphronemidae</taxon>
        <taxon>Betta</taxon>
    </lineage>
</organism>
<dbReference type="GO" id="GO:0016064">
    <property type="term" value="P:immunoglobulin mediated immune response"/>
    <property type="evidence" value="ECO:0007669"/>
    <property type="project" value="TreeGrafter"/>
</dbReference>
<dbReference type="Pfam" id="PF00041">
    <property type="entry name" value="fn3"/>
    <property type="match status" value="1"/>
</dbReference>
<keyword evidence="7" id="KW-1015">Disulfide bond</keyword>
<keyword evidence="15" id="KW-1185">Reference proteome</keyword>
<feature type="signal peptide" evidence="13">
    <location>
        <begin position="1"/>
        <end position="18"/>
    </location>
</feature>
<reference evidence="16" key="1">
    <citation type="submission" date="2025-08" db="UniProtKB">
        <authorList>
            <consortium name="RefSeq"/>
        </authorList>
    </citation>
    <scope>IDENTIFICATION</scope>
</reference>
<dbReference type="PANTHER" id="PTHR23037">
    <property type="entry name" value="CYTOKINE RECEPTOR"/>
    <property type="match status" value="1"/>
</dbReference>
<dbReference type="InterPro" id="IPR015321">
    <property type="entry name" value="TypeI_recpt_CBD"/>
</dbReference>
<feature type="transmembrane region" description="Helical" evidence="12">
    <location>
        <begin position="449"/>
        <end position="469"/>
    </location>
</feature>
<sequence length="553" mass="61014">MGILLPALCVLCVARVHGVFERTCVRKEPPAGVLVLLPGSKLVLTCGGHVMVNGLTVAVAGNSSAPPAAAGSSDTKQPVGRAAHRPQPRAGVTAVTGGNRRPRFSDAGATGAPEAEPARTHAERSSEGDYDEEDDEEEGGNRVTRGINPGPRWKWDGKVVVTGARGGRVESRGALLSLASATPGDSGSYTCHHRGKERFSLKLVVADPPETPMLLCYKKSASGKLRCESEAQNPTAKAFSSYLVVNKSPSDTFQRFPCSYSSRLSRYWCALEHNNKELRTHHAVYLCVTGIAGNATSNLLSFIPMQILKPDPPSSVNVSQVERRQTFVRVTWSPPSSWKSHDNYYKLMYEVKYRPRQSSSLYEQKVSSWTTRAEITDVMPGVQYQVQVRAKDEYDGKWSDWSEPVCASSWTDPTVYSTLPTPIMEEGSAFTTEGPMTPEPAVEKVSYHILWISGSLCLLLSVILVVYVFRHKDRFMPKLHHLSIISQRDDPSQPPARGPAAPEAQGLVTFAPRCYKEHQQRNAEEAEGENEEEQHVEDRMETVHFNNKSYFLL</sequence>
<dbReference type="InterPro" id="IPR036116">
    <property type="entry name" value="FN3_sf"/>
</dbReference>
<dbReference type="PANTHER" id="PTHR23037:SF22">
    <property type="entry name" value="CYTOKINE RECEPTOR COMMON SUBUNIT BETA"/>
    <property type="match status" value="1"/>
</dbReference>
<accession>A0A6P7KNP6</accession>
<dbReference type="CTD" id="3570"/>
<dbReference type="PROSITE" id="PS01354">
    <property type="entry name" value="HEMATOPO_REC_L_F3"/>
    <property type="match status" value="1"/>
</dbReference>
<feature type="chain" id="PRO_5028174743" evidence="13">
    <location>
        <begin position="19"/>
        <end position="553"/>
    </location>
</feature>